<dbReference type="EMBL" id="JAFJZZ010000008">
    <property type="protein sequence ID" value="MBN7774313.1"/>
    <property type="molecule type" value="Genomic_DNA"/>
</dbReference>
<evidence type="ECO:0000313" key="3">
    <source>
        <dbReference type="Proteomes" id="UP000664545"/>
    </source>
</evidence>
<dbReference type="InterPro" id="IPR012337">
    <property type="entry name" value="RNaseH-like_sf"/>
</dbReference>
<proteinExistence type="predicted"/>
<sequence length="251" mass="28704">MLERTIKNFGIPMSLYADRHTIFQSPNKEKAIFDSSIKVNDTQFGRCLKELSVELIPARSPQAKGRIERLWATLQSRLPIEFSIRNITSIDQANEFLASYIYSYNSEFAVEPADTDSMFIKLDSDINLDYILCIKETRNVDSGGIFSFNNKTFKVEEGSYSAMIPLNTKCQVLTSSKFGVKLQYRGIVFDVSRCIPAKRKPIQKKESCTPSSPADSHYYKYGQSLVPKLNYDETDREIICMLEDLFFSKQA</sequence>
<evidence type="ECO:0000259" key="1">
    <source>
        <dbReference type="PROSITE" id="PS50994"/>
    </source>
</evidence>
<evidence type="ECO:0000313" key="2">
    <source>
        <dbReference type="EMBL" id="MBN7774313.1"/>
    </source>
</evidence>
<dbReference type="GO" id="GO:0003676">
    <property type="term" value="F:nucleic acid binding"/>
    <property type="evidence" value="ECO:0007669"/>
    <property type="project" value="InterPro"/>
</dbReference>
<dbReference type="Proteomes" id="UP000664545">
    <property type="component" value="Unassembled WGS sequence"/>
</dbReference>
<gene>
    <name evidence="2" type="ORF">JYB65_13185</name>
</gene>
<keyword evidence="3" id="KW-1185">Reference proteome</keyword>
<dbReference type="AlphaFoldDB" id="A0A939IK63"/>
<feature type="domain" description="Integrase catalytic" evidence="1">
    <location>
        <begin position="1"/>
        <end position="105"/>
    </location>
</feature>
<dbReference type="InterPro" id="IPR036397">
    <property type="entry name" value="RNaseH_sf"/>
</dbReference>
<name>A0A939IK63_CLOAM</name>
<dbReference type="Gene3D" id="3.30.420.10">
    <property type="entry name" value="Ribonuclease H-like superfamily/Ribonuclease H"/>
    <property type="match status" value="1"/>
</dbReference>
<dbReference type="GO" id="GO:0015074">
    <property type="term" value="P:DNA integration"/>
    <property type="evidence" value="ECO:0007669"/>
    <property type="project" value="InterPro"/>
</dbReference>
<accession>A0A939IK63</accession>
<dbReference type="PROSITE" id="PS50994">
    <property type="entry name" value="INTEGRASE"/>
    <property type="match status" value="1"/>
</dbReference>
<protein>
    <recommendedName>
        <fullName evidence="1">Integrase catalytic domain-containing protein</fullName>
    </recommendedName>
</protein>
<organism evidence="2 3">
    <name type="scientific">Clostridium aminobutyricum</name>
    <dbReference type="NCBI Taxonomy" id="33953"/>
    <lineage>
        <taxon>Bacteria</taxon>
        <taxon>Bacillati</taxon>
        <taxon>Bacillota</taxon>
        <taxon>Clostridia</taxon>
        <taxon>Eubacteriales</taxon>
        <taxon>Clostridiaceae</taxon>
        <taxon>Clostridium</taxon>
    </lineage>
</organism>
<reference evidence="2" key="1">
    <citation type="submission" date="2021-02" db="EMBL/GenBank/DDBJ databases">
        <title>Abyssanaerobacter marinus gen.nov., sp., nov, anaerobic bacterium isolated from the Onnuri vent field of Indian Ocean and suggestion of Mogibacteriaceae fam. nov., and proposal of reclassification of ambiguous this family's genus member.</title>
        <authorList>
            <person name="Kim Y.J."/>
            <person name="Yang J.-A."/>
        </authorList>
    </citation>
    <scope>NUCLEOTIDE SEQUENCE</scope>
    <source>
        <strain evidence="2">DSM 2634</strain>
    </source>
</reference>
<dbReference type="InterPro" id="IPR001584">
    <property type="entry name" value="Integrase_cat-core"/>
</dbReference>
<dbReference type="RefSeq" id="WP_206583155.1">
    <property type="nucleotide sequence ID" value="NZ_JAFJZZ010000008.1"/>
</dbReference>
<comment type="caution">
    <text evidence="2">The sequence shown here is derived from an EMBL/GenBank/DDBJ whole genome shotgun (WGS) entry which is preliminary data.</text>
</comment>
<dbReference type="SUPFAM" id="SSF53098">
    <property type="entry name" value="Ribonuclease H-like"/>
    <property type="match status" value="1"/>
</dbReference>